<reference evidence="4 5" key="1">
    <citation type="submission" date="2017-06" db="EMBL/GenBank/DDBJ databases">
        <title>Draft genome sequence of Fusobacterium nucleatum subsp. polymorphum KCOM 1260 (=ChDC F218).</title>
        <authorList>
            <person name="Kook J.-K."/>
            <person name="Park S.-N."/>
            <person name="Lim Y.K."/>
            <person name="Roh H."/>
        </authorList>
    </citation>
    <scope>NUCLEOTIDE SEQUENCE [LARGE SCALE GENOMIC DNA]</scope>
    <source>
        <strain evidence="5">KCOM 1260 (ChDC F218)</strain>
    </source>
</reference>
<organism evidence="4 5">
    <name type="scientific">Fusobacterium nucleatum subsp. polymorphum</name>
    <name type="common">Fusobacterium polymorphum</name>
    <dbReference type="NCBI Taxonomy" id="76857"/>
    <lineage>
        <taxon>Bacteria</taxon>
        <taxon>Fusobacteriati</taxon>
        <taxon>Fusobacteriota</taxon>
        <taxon>Fusobacteriia</taxon>
        <taxon>Fusobacteriales</taxon>
        <taxon>Fusobacteriaceae</taxon>
        <taxon>Fusobacterium</taxon>
    </lineage>
</organism>
<protein>
    <submittedName>
        <fullName evidence="4">Autotransporter domain-containing protein</fullName>
    </submittedName>
</protein>
<dbReference type="Pfam" id="PF03797">
    <property type="entry name" value="Autotransporter"/>
    <property type="match status" value="1"/>
</dbReference>
<dbReference type="InterPro" id="IPR036709">
    <property type="entry name" value="Autotransporte_beta_dom_sf"/>
</dbReference>
<evidence type="ECO:0000256" key="1">
    <source>
        <dbReference type="SAM" id="MobiDB-lite"/>
    </source>
</evidence>
<keyword evidence="2" id="KW-1133">Transmembrane helix</keyword>
<keyword evidence="2" id="KW-0472">Membrane</keyword>
<dbReference type="InterPro" id="IPR053787">
    <property type="entry name" value="Autotransptr-assoc_N"/>
</dbReference>
<keyword evidence="5" id="KW-1185">Reference proteome</keyword>
<dbReference type="RefSeq" id="WP_088337609.1">
    <property type="nucleotide sequence ID" value="NZ_CP021934.1"/>
</dbReference>
<dbReference type="SMART" id="SM00869">
    <property type="entry name" value="Autotransporter"/>
    <property type="match status" value="1"/>
</dbReference>
<feature type="domain" description="Autotransporter" evidence="3">
    <location>
        <begin position="2094"/>
        <end position="2387"/>
    </location>
</feature>
<keyword evidence="2" id="KW-0812">Transmembrane</keyword>
<evidence type="ECO:0000313" key="4">
    <source>
        <dbReference type="EMBL" id="ASC03489.1"/>
    </source>
</evidence>
<dbReference type="NCBIfam" id="NF033175">
    <property type="entry name" value="fuso_auto_Nterm"/>
    <property type="match status" value="1"/>
</dbReference>
<evidence type="ECO:0000256" key="2">
    <source>
        <dbReference type="SAM" id="Phobius"/>
    </source>
</evidence>
<feature type="transmembrane region" description="Helical" evidence="2">
    <location>
        <begin position="21"/>
        <end position="40"/>
    </location>
</feature>
<feature type="region of interest" description="Disordered" evidence="1">
    <location>
        <begin position="170"/>
        <end position="191"/>
    </location>
</feature>
<feature type="region of interest" description="Disordered" evidence="1">
    <location>
        <begin position="382"/>
        <end position="416"/>
    </location>
</feature>
<dbReference type="Proteomes" id="UP000196759">
    <property type="component" value="Chromosome"/>
</dbReference>
<gene>
    <name evidence="4" type="ORF">CBG50_09455</name>
</gene>
<dbReference type="EMBL" id="CP021934">
    <property type="protein sequence ID" value="ASC03489.1"/>
    <property type="molecule type" value="Genomic_DNA"/>
</dbReference>
<sequence>MKNNLSKVENCLRSIARRNKSIKYSLGLAILFLMMGISAFSEEIVAQETVVQQEVMTTEQIATSKENLRNSVGSLQAKIESAKAENEKGLAGLKLELIQLMEQGDQVVKSPWMSWQFGANYMYSKWNGTYKGRGDKAEKYPYEGIFTRSENLFERVVSPLSEKYKDLATSTDSHSASSNARNGLGSGYGLGSTEKKQEPIVTIEINAAIKPKSIQKNPISLDFTAPTAPNVPEPDINQAPAPSLNLPEPKAPSKQISIVQPNASPFTGFFFDGDNNAIRFETSGNPVKNLDGVDLYSGLEYKSWENGNTNPRGAAKTGYIKGGAHTEVTDLNTVTVHDGDSGKKVGRTTNIIYRRGADNGTPVNLSNLNIYVRGYYDGTLSGGKGTSGGKQDSWTDSGRGKEGGADPIDPADPTATNGTIGLHTLLNVNVSKVTANLYGRAGFLTSETWRSGTVTMDRTTVNVYNDQNSVFYIMPAAYGTIAAYLSAGGNNDNFYIGGLKGSTNVNLYGTGNNVYLSTGISGARHIENEGIINSDGASNIVYSNIGYTPDWSKTWYQNNNNNGSLNRNKYGDGSPAQNLMRSVIKLGTGTGSVNLYGDENVGLFFGSKMGGADPKSWEPGDRNAEFITGTTKYLRKASFIGIYQGEIELHAKIGEKTSSTGSDQANGVGNIYENTPNGKKYDPKFVEGAVGIYSESGQREGIDPIRDLGVPTKANNGGGHYAHIGSLNDDKIHNLQVGKVDVKFGSKSKNGFMFISKLGTVMDIAEPGTANDYIGTLSTEITDGMNGENTTEADASTGTTIAYAEGTWDQAKHKLGSKQADVTQNDTDAVAVNNGAARKALTDTTASTAAKLQGLSSEINVYPDVVLASKEGIAYMGDNQGIVNAKGKTTAVNYGAIIGYARNKGQVNISGEVIAQDKNTTSDDNKYKNIAAFAESGGEVNIRGKVTINGIGAFAKGANSKAQLLNKDSVINAGTVGGMVATEGGYARLDGGTINITKDNSRLFYADSTGRIDFTKNTTINMSKGIILPQEENNTSYYNSKTVYETGSVPTKYNGMKYVTIKLLTDDVVLKTVNNHTPETWTGSANFEGGIQSIMKYHMLDKNGHTYKVYYTNGVFKVAHNVDLDNKLDVFNSIIMGNEKVTINNGISVTSTNGKGLSQGSIKDTVDNSKTAYINNGTVNIGGANSSSTGIRVNHGTIENNGLVKMNDGIGLYGTNGSKITNKSNGVIDITSSSNYGVGISAFLSGKTAQDYGTDKLISKLVATSGGNLSSSIKTIDITNEGKIKIAGKGIGIYADNNVVDKTYPHYNFNNHVTKENAVVNNKASLELGDESIGILTKKATINLTGTGTNDISVGKKGIGVNAKDSRINLLTNYGFQIKDNGIGVYAENTDTSTGTMNVRYIGSATEVGTGAYFKGANTTNKLNINVENVSNAIKGMIGIYSKDGNFTNEGNITIKNTNTLGFGILASNSNITNKGNISLEDSLNPARPNIGMYTTGTDVLKNIGKITVGKNGIGIYGKDFSNGDSATHPNSIIETGENGIGVYTANGNGYLESGSITVGKDGVGVYIAGNNGTITASNPFKMNLGDGSSGNNKGSFGFVNVGTGNKIYSDISNVTLKNNSVYIYSKDTSGNFANPQVTNNTNITTTGNNNYGLYSAGYIINNGNMNFGTGTGNVGVYSIKGGTIENRNGVITVGGSVPGEDEYGLGMAAGYTWTKKDLEKPISQRPEQTTGNIINRGTINVNGEYSIGMYGSGQGTTVENYGNINLNKNNTTGIYLTDKAVGHNYGTITNTVGVRNVTAIVVKNGARFVNESTGVVRLNAANALGVLRSADEGESLGVFENYGTFEIKGEGAENQKTPSGPKALNKTVGNVSIDVPAGATEGTIKVGGQVKVPELVDTKKLTLEETQVSSIGMYINTSGTKFTKPITGLNALSRLKRADLIIGVEATETTNSKYIRIGDNILKPYNESILNNPQIEKWNIYAGSLTWVANIAQNQSNGTIENAYLAKIPYTHWAGNQSTPVDSKDTYNFLDGLEQRYGVEGIGTKENQVFQKLNGIGNNEEILFFQAIDEMMGHQYANVQQRVQATGIILDKEFNYLRDEWRTASKDSNKIKTFGTNGEYKTDTAGVIDYKNNAYGVAYVHENEDIKLGRGIGWYTGIVHNTFKFKDIGRSKEQMLQVKVGLLKSVPFDDNNSLNWTISGDIFVGRNRMHRKFLVVDEIFNAKSKYYTYGIGVRNEIGKEFRLSEGFTLRPYAALKLEYGRLSKIREKSGEIKLEVKQNQYFSVRPEIGAELGFKHYFGMKALRTTLGVAYENELGRVANGKNKARVVDTTADWFNIRGEKEDRKGNVKFDLNVGLDNTRVGVTANVGYDTKGENLRGGLGLRVIF</sequence>
<feature type="compositionally biased region" description="Polar residues" evidence="1">
    <location>
        <begin position="170"/>
        <end position="181"/>
    </location>
</feature>
<proteinExistence type="predicted"/>
<dbReference type="PROSITE" id="PS51208">
    <property type="entry name" value="AUTOTRANSPORTER"/>
    <property type="match status" value="1"/>
</dbReference>
<evidence type="ECO:0000313" key="5">
    <source>
        <dbReference type="Proteomes" id="UP000196759"/>
    </source>
</evidence>
<accession>A0A1Z3CIP2</accession>
<evidence type="ECO:0000259" key="3">
    <source>
        <dbReference type="PROSITE" id="PS51208"/>
    </source>
</evidence>
<dbReference type="SUPFAM" id="SSF103515">
    <property type="entry name" value="Autotransporter"/>
    <property type="match status" value="1"/>
</dbReference>
<dbReference type="InterPro" id="IPR005546">
    <property type="entry name" value="Autotransporte_beta"/>
</dbReference>
<name>A0A1Z3CIP2_FUSNP</name>